<evidence type="ECO:0000256" key="5">
    <source>
        <dbReference type="ARBA" id="ARBA00023121"/>
    </source>
</evidence>
<organism evidence="11 12">
    <name type="scientific">Penaeus vannamei</name>
    <name type="common">Whiteleg shrimp</name>
    <name type="synonym">Litopenaeus vannamei</name>
    <dbReference type="NCBI Taxonomy" id="6689"/>
    <lineage>
        <taxon>Eukaryota</taxon>
        <taxon>Metazoa</taxon>
        <taxon>Ecdysozoa</taxon>
        <taxon>Arthropoda</taxon>
        <taxon>Crustacea</taxon>
        <taxon>Multicrustacea</taxon>
        <taxon>Malacostraca</taxon>
        <taxon>Eumalacostraca</taxon>
        <taxon>Eucarida</taxon>
        <taxon>Decapoda</taxon>
        <taxon>Dendrobranchiata</taxon>
        <taxon>Penaeoidea</taxon>
        <taxon>Penaeidae</taxon>
        <taxon>Penaeus</taxon>
    </lineage>
</organism>
<dbReference type="EMBL" id="QCYY01002421">
    <property type="protein sequence ID" value="ROT70456.1"/>
    <property type="molecule type" value="Genomic_DNA"/>
</dbReference>
<dbReference type="PANTHER" id="PTHR23345">
    <property type="entry name" value="VITELLOGENIN-RELATED"/>
    <property type="match status" value="1"/>
</dbReference>
<keyword evidence="6" id="KW-1015">Disulfide bond</keyword>
<keyword evidence="5" id="KW-0446">Lipid-binding</keyword>
<dbReference type="Gene3D" id="2.20.80.10">
    <property type="entry name" value="Lipovitellin-phosvitin complex, chain A, domain 4"/>
    <property type="match status" value="1"/>
</dbReference>
<feature type="domain" description="Vitellogenin" evidence="10">
    <location>
        <begin position="38"/>
        <end position="635"/>
    </location>
</feature>
<dbReference type="InterPro" id="IPR015819">
    <property type="entry name" value="Lipid_transp_b-sht_shell"/>
</dbReference>
<dbReference type="SMART" id="SM00638">
    <property type="entry name" value="LPD_N"/>
    <property type="match status" value="1"/>
</dbReference>
<feature type="chain" id="PRO_5018679589" evidence="9">
    <location>
        <begin position="18"/>
        <end position="2138"/>
    </location>
</feature>
<dbReference type="InterPro" id="IPR015817">
    <property type="entry name" value="Vitellinogen_open_b-sht_sub1"/>
</dbReference>
<dbReference type="OrthoDB" id="6484170at2759"/>
<dbReference type="InterPro" id="IPR001747">
    <property type="entry name" value="Vitellogenin_N"/>
</dbReference>
<dbReference type="Gene3D" id="1.25.10.20">
    <property type="entry name" value="Vitellinogen, superhelical"/>
    <property type="match status" value="1"/>
</dbReference>
<dbReference type="SMART" id="SM01169">
    <property type="entry name" value="DUF1943"/>
    <property type="match status" value="1"/>
</dbReference>
<dbReference type="Pfam" id="PF01347">
    <property type="entry name" value="Vitellogenin_N"/>
    <property type="match status" value="1"/>
</dbReference>
<keyword evidence="3" id="KW-0758">Storage protein</keyword>
<evidence type="ECO:0000256" key="1">
    <source>
        <dbReference type="ARBA" id="ARBA00022448"/>
    </source>
</evidence>
<evidence type="ECO:0000256" key="6">
    <source>
        <dbReference type="ARBA" id="ARBA00023157"/>
    </source>
</evidence>
<dbReference type="FunFam" id="2.20.50.20:FF:000007">
    <property type="entry name" value="von Willebrand factor type D domaincontaining protein"/>
    <property type="match status" value="1"/>
</dbReference>
<keyword evidence="7" id="KW-0325">Glycoprotein</keyword>
<evidence type="ECO:0000256" key="2">
    <source>
        <dbReference type="ARBA" id="ARBA00022729"/>
    </source>
</evidence>
<evidence type="ECO:0000259" key="10">
    <source>
        <dbReference type="PROSITE" id="PS51211"/>
    </source>
</evidence>
<comment type="caution">
    <text evidence="8">Lacks conserved residue(s) required for the propagation of feature annotation.</text>
</comment>
<dbReference type="Gene3D" id="2.30.230.10">
    <property type="entry name" value="Lipovitellin, beta-sheet shell regions, chain A"/>
    <property type="match status" value="1"/>
</dbReference>
<evidence type="ECO:0000313" key="11">
    <source>
        <dbReference type="EMBL" id="ROT70456.1"/>
    </source>
</evidence>
<sequence length="2138" mass="238588">MRSAVFFLLALLGTSLGVPAGQRNTCADHCDASNIFAYESGKSYVYEYSVTTSTALLETFDDDAHMHITAHAHIDVSAPCEYILRLTDVNLDGSSHGPDFAAAVTKSPLRFSFEDGRIDNICSEPSEPVWVINFKRGLLSTFQNSMTHYGRQDIKETDISGVCSTHFNSTVEGSTVIIDKITDLASCTQRPDHTAFIPSTGYITDSPVQSLPIFSSTNECHQRVEEGILKMVECEEIHVFRPFSSEKGGAVTTAKTSMILLSQEQSSPVADFEFNRNTLVFEQTHTTEAQIEAVEEILNNLNTASESEIRPEVPALFAKLVTSLKELNYPQLNTVFTNAKETHTRKFLADAMPLVGTAAAFGVVRDMFINGDITEFEADMFFTSLAFFKNPTSEMFTALAPMLENNPSQKALLGTSALINTFCKYHEDCQADSGVQQIIRLIETQLGSGCRTVNEEEKFKVLVALKALGNAGRWVNANSILRRCYTEDNDMEVRVAAIEAWRHTPCDYDYSHLLAAFEDESQDTEIRIASYLALMTCPNQDLINTIKDRLTSEGVNQVGSFIWTHMTNMQESAAPEKQWIRQLIGEELLQKKFSTEALKFSRNYESSFFMNEINTGATVESNVIFSSKSYLPRSAMFNLTLDLFGQSINFFEVGGRIEGFEAYIERFFGPRGYYPEETIESVIRNMRQNSDADATTLEGFLDKITDEPEGSYYLRVFGNELHYHHFKGIENLIQTSGASNLLEFFMDMARKGEVDYTKSYQLMDIHHTVPTIAGLPVSLTAKGTATLGLQMNGKFKANSLRNVNIEGHLHPSAAVHIDGLMIVDAHVTHTGLKMSSNLHTSTLIDGKLQIAGGKVVDVAINTPKDKMEVISVKTEFFYLEDDQEIRKEVENLYEAKGCSSGTIGVAVCGEFGFTPRSHYSPAFPFSGPFATKVYLEKTDTHTGYIFHFSNEQNHITFEFDTPESQSNHKIGLDITKSGNKATFNILTPFKSAQGEGEFIWQRNNKNIKASINIDGSGQYSLDAGFNTARNGLMKFEPHVVLVSPSGELLNLQSSFEGKFDYSESFVSSKIDVEYDLWQGGKQAIHHAGLLKREGDEYEDEEITYKLQLKLDSSEFPIVSVDIDAESKISSNMVQTSAKLMYPYFAIDSMVTQELEFAMNYLKTKSVLSIQPGKEYTIILHLEKEGYMDVKGTVNANFNGFISSLDAAFHGTDDAHYKLQVNGAINGENYGLEATLENNSVPGKINGLLDGKVTTPQHNAAVHLGVYADKDKAHGDLKSTVNGREYSVMVETTRTSILVDANIIRHIYIDAKVTSTTDMQKLLVSAEWDKDVDPTKSFIIDGLFSTEEVHGIIRYGQTEVSTIAKLIDNGLELETKWAADKRIFVNIHYTLGNTKSLAATVQTPFSSWEKQDVSFTFSLKDYEVESHFAATWMNTEQLAFSATGKVEPGLFTNAFTTKITFTSAFDNFERITFLLDHNMVDSAITTHTEGAWNQQKMEGNLHITPNANGVEARATFTSPITENILVTLHHELLDKQLSTKLEMTYGQEISTATITGHVDLGEIHDIALEFKAVTPVAAIPEINASLKYSLSGESLNFITEGKMGEKKIMLNANGQMTVSGDNTDISGDLRFITPFMYPITANLKHTHDLQHFTSQFEMTRFWSTYGDVKIHAQGHMMSKNDIELKFALQSPVIQASASLNHKISQDNILTSSATVTVNGEKISISANGHVDMAKQVADLQAEITSTNIGISGSHDVETMPFSAKAVITFNSKDYQIDELDNLALSGMYDFRNEKKVTLKLTRASQEINLSGRLEEQTLVFEGTTPFSGWEKLDASFFISSSAIKAFASRNDRKIEVTGTLHMKRNKAKVNLVINTPYAGYETIEVDANYNFQRQEKTVEFKATFASQELSLKGYIKTNNILAPEMTLNIITPFEAVNTLGGEAHWDLRNAVKTAEVKAFRNDRHYHWELEAAADSPLKGYAKSKITTPIAGWTTVNMEGNFDFTSVPYKFMYTLDKEGVVQTFEGHATLDNHKIVAEVSTPITNWEKIALNGFENLGGEYTLDYDTNNHKLQVTLLISQNSNKWNFSAYGHYDDDQLSSWASEITFEATTPFNHFQNISLKIKYDMNNKEDEMKHKPRF</sequence>
<dbReference type="SUPFAM" id="SSF56968">
    <property type="entry name" value="Lipovitellin-phosvitin complex, beta-sheet shell regions"/>
    <property type="match status" value="2"/>
</dbReference>
<proteinExistence type="predicted"/>
<dbReference type="SUPFAM" id="SSF48431">
    <property type="entry name" value="Lipovitellin-phosvitin complex, superhelical domain"/>
    <property type="match status" value="1"/>
</dbReference>
<dbReference type="InterPro" id="IPR050733">
    <property type="entry name" value="Vitellogenin/Apolipophorin"/>
</dbReference>
<dbReference type="Gene3D" id="2.20.50.20">
    <property type="entry name" value="Lipovitellin. Chain A, domain 3"/>
    <property type="match status" value="1"/>
</dbReference>
<dbReference type="InterPro" id="IPR015255">
    <property type="entry name" value="Vitellinogen_open_b-sht"/>
</dbReference>
<dbReference type="GO" id="GO:0045735">
    <property type="term" value="F:nutrient reservoir activity"/>
    <property type="evidence" value="ECO:0007669"/>
    <property type="project" value="UniProtKB-KW"/>
</dbReference>
<keyword evidence="2 9" id="KW-0732">Signal</keyword>
<dbReference type="PANTHER" id="PTHR23345:SF15">
    <property type="entry name" value="VITELLOGENIN 1-RELATED"/>
    <property type="match status" value="1"/>
</dbReference>
<dbReference type="Proteomes" id="UP000283509">
    <property type="component" value="Unassembled WGS sequence"/>
</dbReference>
<reference evidence="11 12" key="1">
    <citation type="submission" date="2018-04" db="EMBL/GenBank/DDBJ databases">
        <authorList>
            <person name="Zhang X."/>
            <person name="Yuan J."/>
            <person name="Li F."/>
            <person name="Xiang J."/>
        </authorList>
    </citation>
    <scope>NUCLEOTIDE SEQUENCE [LARGE SCALE GENOMIC DNA]</scope>
    <source>
        <tissue evidence="11">Muscle</tissue>
    </source>
</reference>
<dbReference type="InterPro" id="IPR011030">
    <property type="entry name" value="Lipovitellin_superhlx_dom"/>
</dbReference>
<evidence type="ECO:0000256" key="4">
    <source>
        <dbReference type="ARBA" id="ARBA00023055"/>
    </source>
</evidence>
<feature type="signal peptide" evidence="9">
    <location>
        <begin position="1"/>
        <end position="17"/>
    </location>
</feature>
<name>A0A3R7MV24_PENVA</name>
<dbReference type="Pfam" id="PF09172">
    <property type="entry name" value="Vit_open_b-sht"/>
    <property type="match status" value="1"/>
</dbReference>
<evidence type="ECO:0000313" key="12">
    <source>
        <dbReference type="Proteomes" id="UP000283509"/>
    </source>
</evidence>
<keyword evidence="1" id="KW-0813">Transport</keyword>
<comment type="caution">
    <text evidence="11">The sequence shown here is derived from an EMBL/GenBank/DDBJ whole genome shotgun (WGS) entry which is preliminary data.</text>
</comment>
<accession>A0A3R7MV24</accession>
<evidence type="ECO:0000256" key="8">
    <source>
        <dbReference type="PROSITE-ProRule" id="PRU00557"/>
    </source>
</evidence>
<evidence type="ECO:0000256" key="9">
    <source>
        <dbReference type="SAM" id="SignalP"/>
    </source>
</evidence>
<gene>
    <name evidence="11" type="ORF">C7M84_011242</name>
</gene>
<evidence type="ECO:0000256" key="7">
    <source>
        <dbReference type="ARBA" id="ARBA00023180"/>
    </source>
</evidence>
<dbReference type="GO" id="GO:0008289">
    <property type="term" value="F:lipid binding"/>
    <property type="evidence" value="ECO:0007669"/>
    <property type="project" value="UniProtKB-KW"/>
</dbReference>
<dbReference type="GO" id="GO:0005319">
    <property type="term" value="F:lipid transporter activity"/>
    <property type="evidence" value="ECO:0007669"/>
    <property type="project" value="InterPro"/>
</dbReference>
<protein>
    <submittedName>
        <fullName evidence="11">Beta-1,3-glucan-binding protein</fullName>
    </submittedName>
</protein>
<dbReference type="InterPro" id="IPR015816">
    <property type="entry name" value="Vitellinogen_b-sht_N"/>
</dbReference>
<keyword evidence="12" id="KW-1185">Reference proteome</keyword>
<keyword evidence="4" id="KW-0445">Lipid transport</keyword>
<dbReference type="STRING" id="6689.A0A3R7MV24"/>
<dbReference type="PROSITE" id="PS51211">
    <property type="entry name" value="VITELLOGENIN"/>
    <property type="match status" value="1"/>
</dbReference>
<reference evidence="11 12" key="2">
    <citation type="submission" date="2019-01" db="EMBL/GenBank/DDBJ databases">
        <title>The decoding of complex shrimp genome reveals the adaptation for benthos swimmer, frequently molting mechanism and breeding impact on genome.</title>
        <authorList>
            <person name="Sun Y."/>
            <person name="Gao Y."/>
            <person name="Yu Y."/>
        </authorList>
    </citation>
    <scope>NUCLEOTIDE SEQUENCE [LARGE SCALE GENOMIC DNA]</scope>
    <source>
        <tissue evidence="11">Muscle</tissue>
    </source>
</reference>
<evidence type="ECO:0000256" key="3">
    <source>
        <dbReference type="ARBA" id="ARBA00022761"/>
    </source>
</evidence>